<evidence type="ECO:0000256" key="2">
    <source>
        <dbReference type="ARBA" id="ARBA00022630"/>
    </source>
</evidence>
<dbReference type="Pfam" id="PF13450">
    <property type="entry name" value="NAD_binding_8"/>
    <property type="match status" value="1"/>
</dbReference>
<dbReference type="OrthoDB" id="66881at2759"/>
<comment type="similarity">
    <text evidence="1">Belongs to the FMO family.</text>
</comment>
<dbReference type="GO" id="GO:0050660">
    <property type="term" value="F:flavin adenine dinucleotide binding"/>
    <property type="evidence" value="ECO:0007669"/>
    <property type="project" value="InterPro"/>
</dbReference>
<evidence type="ECO:0000313" key="7">
    <source>
        <dbReference type="Proteomes" id="UP000019384"/>
    </source>
</evidence>
<reference evidence="6" key="2">
    <citation type="submission" date="2014-02" db="EMBL/GenBank/DDBJ databases">
        <title>Complete DNA sequence of /Kuraishia capsulata/ illustrates novel genomic features among budding yeasts (/Saccharomycotina/).</title>
        <authorList>
            <person name="Morales L."/>
            <person name="Noel B."/>
            <person name="Porcel B."/>
            <person name="Marcet-Houben M."/>
            <person name="Hullo M-F."/>
            <person name="Sacerdot C."/>
            <person name="Tekaia F."/>
            <person name="Leh-Louis V."/>
            <person name="Despons L."/>
            <person name="Khanna V."/>
            <person name="Aury J-M."/>
            <person name="Barbe V."/>
            <person name="Couloux A."/>
            <person name="Labadie K."/>
            <person name="Pelletier E."/>
            <person name="Souciet J-L."/>
            <person name="Boekhout T."/>
            <person name="Gabaldon T."/>
            <person name="Wincker P."/>
            <person name="Dujon B."/>
        </authorList>
    </citation>
    <scope>NUCLEOTIDE SEQUENCE</scope>
    <source>
        <strain evidence="6">CBS 1993</strain>
    </source>
</reference>
<keyword evidence="3" id="KW-0274">FAD</keyword>
<keyword evidence="7" id="KW-1185">Reference proteome</keyword>
<dbReference type="SUPFAM" id="SSF51905">
    <property type="entry name" value="FAD/NAD(P)-binding domain"/>
    <property type="match status" value="1"/>
</dbReference>
<dbReference type="InterPro" id="IPR050346">
    <property type="entry name" value="FMO-like"/>
</dbReference>
<name>W6MKR9_9ASCO</name>
<dbReference type="InterPro" id="IPR036188">
    <property type="entry name" value="FAD/NAD-bd_sf"/>
</dbReference>
<evidence type="ECO:0000256" key="3">
    <source>
        <dbReference type="ARBA" id="ARBA00022827"/>
    </source>
</evidence>
<evidence type="ECO:0000313" key="6">
    <source>
        <dbReference type="EMBL" id="CDK27079.1"/>
    </source>
</evidence>
<dbReference type="Proteomes" id="UP000019384">
    <property type="component" value="Unassembled WGS sequence"/>
</dbReference>
<proteinExistence type="inferred from homology"/>
<dbReference type="RefSeq" id="XP_022459075.1">
    <property type="nucleotide sequence ID" value="XM_022603362.1"/>
</dbReference>
<accession>W6MKR9</accession>
<keyword evidence="4" id="KW-0521">NADP</keyword>
<dbReference type="Gene3D" id="3.50.50.60">
    <property type="entry name" value="FAD/NAD(P)-binding domain"/>
    <property type="match status" value="2"/>
</dbReference>
<dbReference type="PRINTS" id="PR00370">
    <property type="entry name" value="FMOXYGENASE"/>
</dbReference>
<dbReference type="Pfam" id="PF00743">
    <property type="entry name" value="FMO-like"/>
    <property type="match status" value="1"/>
</dbReference>
<dbReference type="GO" id="GO:0004499">
    <property type="term" value="F:N,N-dimethylaniline monooxygenase activity"/>
    <property type="evidence" value="ECO:0007669"/>
    <property type="project" value="InterPro"/>
</dbReference>
<dbReference type="InterPro" id="IPR000960">
    <property type="entry name" value="Flavin_mOase"/>
</dbReference>
<dbReference type="PANTHER" id="PTHR23023">
    <property type="entry name" value="DIMETHYLANILINE MONOOXYGENASE"/>
    <property type="match status" value="1"/>
</dbReference>
<dbReference type="GO" id="GO:0050661">
    <property type="term" value="F:NADP binding"/>
    <property type="evidence" value="ECO:0007669"/>
    <property type="project" value="InterPro"/>
</dbReference>
<gene>
    <name evidence="6" type="ORF">KUCA_T00003056001</name>
</gene>
<evidence type="ECO:0000256" key="4">
    <source>
        <dbReference type="ARBA" id="ARBA00022857"/>
    </source>
</evidence>
<organism evidence="6 7">
    <name type="scientific">Kuraishia capsulata CBS 1993</name>
    <dbReference type="NCBI Taxonomy" id="1382522"/>
    <lineage>
        <taxon>Eukaryota</taxon>
        <taxon>Fungi</taxon>
        <taxon>Dikarya</taxon>
        <taxon>Ascomycota</taxon>
        <taxon>Saccharomycotina</taxon>
        <taxon>Pichiomycetes</taxon>
        <taxon>Pichiales</taxon>
        <taxon>Pichiaceae</taxon>
        <taxon>Kuraishia</taxon>
    </lineage>
</organism>
<dbReference type="PIRSF" id="PIRSF000332">
    <property type="entry name" value="FMO"/>
    <property type="match status" value="1"/>
</dbReference>
<dbReference type="STRING" id="1382522.W6MKR9"/>
<evidence type="ECO:0008006" key="8">
    <source>
        <dbReference type="Google" id="ProtNLM"/>
    </source>
</evidence>
<evidence type="ECO:0000256" key="5">
    <source>
        <dbReference type="ARBA" id="ARBA00023002"/>
    </source>
</evidence>
<dbReference type="GeneID" id="34520463"/>
<keyword evidence="2" id="KW-0285">Flavoprotein</keyword>
<keyword evidence="5" id="KW-0560">Oxidoreductase</keyword>
<dbReference type="HOGENOM" id="CLU_006909_5_3_1"/>
<dbReference type="AlphaFoldDB" id="W6MKR9"/>
<evidence type="ECO:0000256" key="1">
    <source>
        <dbReference type="ARBA" id="ARBA00009183"/>
    </source>
</evidence>
<protein>
    <recommendedName>
        <fullName evidence="8">FAD/NAD(P)-binding domain-containing protein</fullName>
    </recommendedName>
</protein>
<reference evidence="6" key="1">
    <citation type="submission" date="2013-12" db="EMBL/GenBank/DDBJ databases">
        <authorList>
            <person name="Genoscope - CEA"/>
        </authorList>
    </citation>
    <scope>NUCLEOTIDE SEQUENCE</scope>
    <source>
        <strain evidence="6">CBS 1993</strain>
    </source>
</reference>
<dbReference type="EMBL" id="HG793127">
    <property type="protein sequence ID" value="CDK27079.1"/>
    <property type="molecule type" value="Genomic_DNA"/>
</dbReference>
<sequence length="477" mass="53552">MTFSEEPIKVSHKVESIAVIGGGASAAITLQTLHEEKAFEKIKVFEKRAQLGGNWFLAPDKKKRVPIVSAGASSAELEPPSGIPEELVNGSVETIVLPRVPKERFDETGCYHNMKTNVVEKMMTFSDRREWPKLLEPVEAGFTDAPSVHEYLLDRFSKFPDSIQLGTTVETIRKKDGKFVLYLRQETDEVDSKGRPLDKWWVETFDAIVLASGEFRIPFIPSYPGIKEAQDAFPERFTHSKFYDGPQIFKDKVVLIVGSRISANDLVTYAVPEAAEVYNSRRSYQDSDKDYTKTHRKPAIEKFVLVGGGFDVHFVDGSVLKNPDLIAFATGYSLSFPYMNDLRPNFTTGVYIPSSFQQTFHTFDPLITSVGVHTSGMSFRIYEAQATTIARFYAGKISLPSEKEQEEWKSARLKIHGPTRKFHDLDFTEGPVLFSSLIEIGGGKENPTGVGRSYAPLDENDRKLLKESEIRIVNLLA</sequence>
<dbReference type="InterPro" id="IPR020946">
    <property type="entry name" value="Flavin_mOase-like"/>
</dbReference>